<evidence type="ECO:0000313" key="3">
    <source>
        <dbReference type="Proteomes" id="UP000198964"/>
    </source>
</evidence>
<feature type="transmembrane region" description="Helical" evidence="1">
    <location>
        <begin position="12"/>
        <end position="32"/>
    </location>
</feature>
<organism evidence="2 3">
    <name type="scientific">Sunxiuqinia elliptica</name>
    <dbReference type="NCBI Taxonomy" id="655355"/>
    <lineage>
        <taxon>Bacteria</taxon>
        <taxon>Pseudomonadati</taxon>
        <taxon>Bacteroidota</taxon>
        <taxon>Bacteroidia</taxon>
        <taxon>Marinilabiliales</taxon>
        <taxon>Prolixibacteraceae</taxon>
        <taxon>Sunxiuqinia</taxon>
    </lineage>
</organism>
<keyword evidence="3" id="KW-1185">Reference proteome</keyword>
<evidence type="ECO:0000313" key="2">
    <source>
        <dbReference type="EMBL" id="SFF22129.1"/>
    </source>
</evidence>
<dbReference type="EMBL" id="FONW01000003">
    <property type="protein sequence ID" value="SFF22129.1"/>
    <property type="molecule type" value="Genomic_DNA"/>
</dbReference>
<name>A0A1I2GYJ0_9BACT</name>
<dbReference type="PANTHER" id="PTHR37947">
    <property type="entry name" value="BLL2462 PROTEIN"/>
    <property type="match status" value="1"/>
</dbReference>
<evidence type="ECO:0008006" key="4">
    <source>
        <dbReference type="Google" id="ProtNLM"/>
    </source>
</evidence>
<dbReference type="SUPFAM" id="SSF52317">
    <property type="entry name" value="Class I glutamine amidotransferase-like"/>
    <property type="match status" value="1"/>
</dbReference>
<dbReference type="PANTHER" id="PTHR37947:SF1">
    <property type="entry name" value="BLL2462 PROTEIN"/>
    <property type="match status" value="1"/>
</dbReference>
<keyword evidence="1" id="KW-0472">Membrane</keyword>
<protein>
    <recommendedName>
        <fullName evidence="4">VWA domain-containing protein</fullName>
    </recommendedName>
</protein>
<evidence type="ECO:0000256" key="1">
    <source>
        <dbReference type="SAM" id="Phobius"/>
    </source>
</evidence>
<accession>A0A1I2GYJ0</accession>
<keyword evidence="1" id="KW-1133">Transmembrane helix</keyword>
<dbReference type="InterPro" id="IPR029062">
    <property type="entry name" value="Class_I_gatase-like"/>
</dbReference>
<feature type="transmembrane region" description="Helical" evidence="1">
    <location>
        <begin position="662"/>
        <end position="682"/>
    </location>
</feature>
<dbReference type="AlphaFoldDB" id="A0A1I2GYJ0"/>
<dbReference type="STRING" id="655355.SAMN05216283_103170"/>
<dbReference type="Proteomes" id="UP000198964">
    <property type="component" value="Unassembled WGS sequence"/>
</dbReference>
<reference evidence="2 3" key="1">
    <citation type="submission" date="2016-10" db="EMBL/GenBank/DDBJ databases">
        <authorList>
            <person name="de Groot N.N."/>
        </authorList>
    </citation>
    <scope>NUCLEOTIDE SEQUENCE [LARGE SCALE GENOMIC DNA]</scope>
    <source>
        <strain evidence="2 3">CGMCC 1.9156</strain>
    </source>
</reference>
<gene>
    <name evidence="2" type="ORF">SAMN05216283_103170</name>
</gene>
<proteinExistence type="predicted"/>
<sequence length="689" mass="78038">MEIFLNSSYPFLIFLASLAIAGMLSYLLYWKFQQDSPLSIIQVRLLAGLRFLSVFLIAVLLLKLAVQHIKHQTQQPELIIGVDNSASLTDFNQEVNQTVASLQEELKSFTPKILYFEEPFQNTDSISFNGKRSDYSGFIEKVTNKYGTADIGALVLLGDGIFNAGIDPVYASEKLNFPIYTIGLGDTLAHTDAAIQNVSVNSTAFLDTNFPVEIDLNFTQAAGEIVTLVIKKGDKTLYSRAIRILSENYFFTESVLLKPENTGIAHYTIQIDEIGGEQNLANNNYEFSVNVISDKQKILLLAHGAHPDLGAISSALSPITKYETELITGYPSEGLDFSEYDLVIVHQLPDNDPRSINLLEQLTKSRRPCLFILGKNSVVSRFNNLKTGIEIRTNNSFEQTTPTINTQFSHFKLDFESLKALQGFPPLLSPFGNVQADSWVEPLASQTIQNVETSRPLIAFGKKEGRKLGFILGEGIWRWRIHSYLNDRSHHLFDDLIQKTVNYLILKLNENNFNLYWENEYLEDQPVTIQAELFNESFELVNESDVEIDLNDQNGKNYHAMFDKSGDKYMLNLGILPPGEYAFKAQTQLGTSEYTEEGHFVVSKIQQELTNTQADFQVLNQIAAKTGGSFILPNEVESLIEKLNATNQLSTRKLEQQVYQELLSMKWVFFIILFLLALEWFLRKYWGIY</sequence>
<feature type="transmembrane region" description="Helical" evidence="1">
    <location>
        <begin position="44"/>
        <end position="66"/>
    </location>
</feature>
<keyword evidence="1" id="KW-0812">Transmembrane</keyword>